<sequence>SVDVATTENLNDLVKVGEGLLDDPVSQVNSDTGVAEPIPEGGTNREALKNLAIKLSEERKLRETNTTSGGVVQ</sequence>
<dbReference type="PANTHER" id="PTHR32176">
    <property type="entry name" value="XYLOSE ISOMERASE"/>
    <property type="match status" value="1"/>
</dbReference>
<dbReference type="GO" id="GO:0047372">
    <property type="term" value="F:monoacylglycerol lipase activity"/>
    <property type="evidence" value="ECO:0007669"/>
    <property type="project" value="TreeGrafter"/>
</dbReference>
<feature type="non-terminal residue" evidence="1">
    <location>
        <position position="1"/>
    </location>
</feature>
<dbReference type="GO" id="GO:0004620">
    <property type="term" value="F:phospholipase activity"/>
    <property type="evidence" value="ECO:0007669"/>
    <property type="project" value="TreeGrafter"/>
</dbReference>
<organism evidence="1">
    <name type="scientific">Tanacetum cinerariifolium</name>
    <name type="common">Dalmatian daisy</name>
    <name type="synonym">Chrysanthemum cinerariifolium</name>
    <dbReference type="NCBI Taxonomy" id="118510"/>
    <lineage>
        <taxon>Eukaryota</taxon>
        <taxon>Viridiplantae</taxon>
        <taxon>Streptophyta</taxon>
        <taxon>Embryophyta</taxon>
        <taxon>Tracheophyta</taxon>
        <taxon>Spermatophyta</taxon>
        <taxon>Magnoliopsida</taxon>
        <taxon>eudicotyledons</taxon>
        <taxon>Gunneridae</taxon>
        <taxon>Pentapetalae</taxon>
        <taxon>asterids</taxon>
        <taxon>campanulids</taxon>
        <taxon>Asterales</taxon>
        <taxon>Asteraceae</taxon>
        <taxon>Asteroideae</taxon>
        <taxon>Anthemideae</taxon>
        <taxon>Anthemidinae</taxon>
        <taxon>Tanacetum</taxon>
    </lineage>
</organism>
<dbReference type="AlphaFoldDB" id="A0A699V0N3"/>
<name>A0A699V0N3_TANCI</name>
<dbReference type="Gene3D" id="3.40.1090.10">
    <property type="entry name" value="Cytosolic phospholipase A2 catalytic domain"/>
    <property type="match status" value="1"/>
</dbReference>
<evidence type="ECO:0000313" key="1">
    <source>
        <dbReference type="EMBL" id="GFD27461.1"/>
    </source>
</evidence>
<dbReference type="PANTHER" id="PTHR32176:SF92">
    <property type="entry name" value="XYLOSE ISOMERASE"/>
    <property type="match status" value="1"/>
</dbReference>
<accession>A0A699V0N3</accession>
<protein>
    <submittedName>
        <fullName evidence="1">Patatin-like protein 1</fullName>
    </submittedName>
</protein>
<dbReference type="EMBL" id="BKCJ011377213">
    <property type="protein sequence ID" value="GFD27461.1"/>
    <property type="molecule type" value="Genomic_DNA"/>
</dbReference>
<proteinExistence type="predicted"/>
<gene>
    <name evidence="1" type="ORF">Tci_899430</name>
</gene>
<reference evidence="1" key="1">
    <citation type="journal article" date="2019" name="Sci. Rep.">
        <title>Draft genome of Tanacetum cinerariifolium, the natural source of mosquito coil.</title>
        <authorList>
            <person name="Yamashiro T."/>
            <person name="Shiraishi A."/>
            <person name="Satake H."/>
            <person name="Nakayama K."/>
        </authorList>
    </citation>
    <scope>NUCLEOTIDE SEQUENCE</scope>
</reference>
<comment type="caution">
    <text evidence="1">The sequence shown here is derived from an EMBL/GenBank/DDBJ whole genome shotgun (WGS) entry which is preliminary data.</text>
</comment>